<dbReference type="VEuPathDB" id="FungiDB:PEXP_048070"/>
<dbReference type="RefSeq" id="XP_016603161.1">
    <property type="nucleotide sequence ID" value="XM_016741931.1"/>
</dbReference>
<organism evidence="1 2">
    <name type="scientific">Penicillium expansum</name>
    <name type="common">Blue mold rot fungus</name>
    <dbReference type="NCBI Taxonomy" id="27334"/>
    <lineage>
        <taxon>Eukaryota</taxon>
        <taxon>Fungi</taxon>
        <taxon>Dikarya</taxon>
        <taxon>Ascomycota</taxon>
        <taxon>Pezizomycotina</taxon>
        <taxon>Eurotiomycetes</taxon>
        <taxon>Eurotiomycetidae</taxon>
        <taxon>Eurotiales</taxon>
        <taxon>Aspergillaceae</taxon>
        <taxon>Penicillium</taxon>
    </lineage>
</organism>
<dbReference type="HOGENOM" id="CLU_1993368_0_0_1"/>
<dbReference type="AlphaFoldDB" id="A0A0A2L3C3"/>
<keyword evidence="2" id="KW-1185">Reference proteome</keyword>
<accession>A0A0A2L3C3</accession>
<reference evidence="1 2" key="1">
    <citation type="journal article" date="2015" name="Mol. Plant Microbe Interact.">
        <title>Genome, transcriptome, and functional analyses of Penicillium expansum provide new insights into secondary metabolism and pathogenicity.</title>
        <authorList>
            <person name="Ballester A.R."/>
            <person name="Marcet-Houben M."/>
            <person name="Levin E."/>
            <person name="Sela N."/>
            <person name="Selma-Lazaro C."/>
            <person name="Carmona L."/>
            <person name="Wisniewski M."/>
            <person name="Droby S."/>
            <person name="Gonzalez-Candelas L."/>
            <person name="Gabaldon T."/>
        </authorList>
    </citation>
    <scope>NUCLEOTIDE SEQUENCE [LARGE SCALE GENOMIC DNA]</scope>
    <source>
        <strain evidence="1 2">MD-8</strain>
    </source>
</reference>
<dbReference type="GeneID" id="27677350"/>
<comment type="caution">
    <text evidence="1">The sequence shown here is derived from an EMBL/GenBank/DDBJ whole genome shotgun (WGS) entry which is preliminary data.</text>
</comment>
<evidence type="ECO:0000313" key="2">
    <source>
        <dbReference type="Proteomes" id="UP000030143"/>
    </source>
</evidence>
<dbReference type="Proteomes" id="UP000030143">
    <property type="component" value="Unassembled WGS sequence"/>
</dbReference>
<gene>
    <name evidence="1" type="ORF">PEX2_046560</name>
</gene>
<name>A0A0A2L3C3_PENEN</name>
<proteinExistence type="predicted"/>
<evidence type="ECO:0000313" key="1">
    <source>
        <dbReference type="EMBL" id="KGO62630.1"/>
    </source>
</evidence>
<sequence>MADLIRPALFCKHCEIDGHDVVHCHRLFKDLTSFATAVGIPTGQRTQSSIYQTSGMRTPYRVARWGKRKKSINYASFTAASGVPGQGNHTSSTLRTYLNPVEAQMLANYLEQHRRQWLSRRNFWAHLFMYEVPWQQEHGSDVPR</sequence>
<dbReference type="EMBL" id="JQFZ01000020">
    <property type="protein sequence ID" value="KGO62630.1"/>
    <property type="molecule type" value="Genomic_DNA"/>
</dbReference>
<protein>
    <submittedName>
        <fullName evidence="1">Uncharacterized protein</fullName>
    </submittedName>
</protein>